<feature type="transmembrane region" description="Helical" evidence="1">
    <location>
        <begin position="365"/>
        <end position="384"/>
    </location>
</feature>
<evidence type="ECO:0000256" key="1">
    <source>
        <dbReference type="SAM" id="Phobius"/>
    </source>
</evidence>
<keyword evidence="1" id="KW-0812">Transmembrane</keyword>
<reference evidence="2" key="1">
    <citation type="journal article" date="2020" name="Nature">
        <title>Giant virus diversity and host interactions through global metagenomics.</title>
        <authorList>
            <person name="Schulz F."/>
            <person name="Roux S."/>
            <person name="Paez-Espino D."/>
            <person name="Jungbluth S."/>
            <person name="Walsh D.A."/>
            <person name="Denef V.J."/>
            <person name="McMahon K.D."/>
            <person name="Konstantinidis K.T."/>
            <person name="Eloe-Fadrosh E.A."/>
            <person name="Kyrpides N.C."/>
            <person name="Woyke T."/>
        </authorList>
    </citation>
    <scope>NUCLEOTIDE SEQUENCE</scope>
    <source>
        <strain evidence="2">GVMAG-M-3300023184-178</strain>
    </source>
</reference>
<feature type="transmembrane region" description="Helical" evidence="1">
    <location>
        <begin position="167"/>
        <end position="187"/>
    </location>
</feature>
<feature type="transmembrane region" description="Helical" evidence="1">
    <location>
        <begin position="93"/>
        <end position="112"/>
    </location>
</feature>
<feature type="transmembrane region" description="Helical" evidence="1">
    <location>
        <begin position="311"/>
        <end position="332"/>
    </location>
</feature>
<feature type="transmembrane region" description="Helical" evidence="1">
    <location>
        <begin position="208"/>
        <end position="228"/>
    </location>
</feature>
<name>A0A6C0HXK8_9ZZZZ</name>
<dbReference type="EMBL" id="MN740028">
    <property type="protein sequence ID" value="QHT84886.1"/>
    <property type="molecule type" value="Genomic_DNA"/>
</dbReference>
<dbReference type="Pfam" id="PF13385">
    <property type="entry name" value="Laminin_G_3"/>
    <property type="match status" value="1"/>
</dbReference>
<feature type="transmembrane region" description="Helical" evidence="1">
    <location>
        <begin position="58"/>
        <end position="81"/>
    </location>
</feature>
<evidence type="ECO:0000313" key="2">
    <source>
        <dbReference type="EMBL" id="QHT84886.1"/>
    </source>
</evidence>
<feature type="transmembrane region" description="Helical" evidence="1">
    <location>
        <begin position="137"/>
        <end position="161"/>
    </location>
</feature>
<organism evidence="2">
    <name type="scientific">viral metagenome</name>
    <dbReference type="NCBI Taxonomy" id="1070528"/>
    <lineage>
        <taxon>unclassified sequences</taxon>
        <taxon>metagenomes</taxon>
        <taxon>organismal metagenomes</taxon>
    </lineage>
</organism>
<feature type="transmembrane region" description="Helical" evidence="1">
    <location>
        <begin position="234"/>
        <end position="254"/>
    </location>
</feature>
<feature type="transmembrane region" description="Helical" evidence="1">
    <location>
        <begin position="466"/>
        <end position="487"/>
    </location>
</feature>
<feature type="transmembrane region" description="Helical" evidence="1">
    <location>
        <begin position="431"/>
        <end position="454"/>
    </location>
</feature>
<dbReference type="Gene3D" id="2.60.120.200">
    <property type="match status" value="1"/>
</dbReference>
<protein>
    <submittedName>
        <fullName evidence="2">Uncharacterized protein</fullName>
    </submittedName>
</protein>
<feature type="transmembrane region" description="Helical" evidence="1">
    <location>
        <begin position="275"/>
        <end position="299"/>
    </location>
</feature>
<feature type="transmembrane region" description="Helical" evidence="1">
    <location>
        <begin position="396"/>
        <end position="419"/>
    </location>
</feature>
<dbReference type="InterPro" id="IPR013320">
    <property type="entry name" value="ConA-like_dom_sf"/>
</dbReference>
<dbReference type="SUPFAM" id="SSF49899">
    <property type="entry name" value="Concanavalin A-like lectins/glucanases"/>
    <property type="match status" value="1"/>
</dbReference>
<accession>A0A6C0HXK8</accession>
<sequence>MSVLKENEYNISDISDILNDKKQIEPITKPNEPIAGPMSKLNEFFKKSFLSDADNISILKYAAGTFIIIFITITSLVILYSKPSKSSSSAGSSMGYFFLFLIIAQIILFVYLKRKENGSDKSDKSDKDNEFKKTAKYLILNAFPTISLVLFIIGLIILFSLLNKQQIHDYAILILIAITLIAGYIFYKNIKQHSSSSSTNIGYERIKFAIIFVCIIFFLIIMCGVDPGGYIKQYMGTSLIAILLLVIFGLLYLLSAYNFPTLPDNKKVKNSILKGFSTFSIISVIFFIAAIVLFTFGIVNMRNNGNDSPDIQATIGILLFIFFIIYAAYFSITLFPSLIPSSADPATTTQQENNKTTTIWERFRSVLLLFLGLGFSGTLIGWLVTIAQNLSSRSGIISFIVNLLVILVILTLVFKLLTLGTYYKQSPLYKLIVNTILYIPCILVSLLDGLNLLAKPGIPGESPTKYLGLLGLTLFGYAIYLFTPYFASKFAKQGGRQLVNKPTYLNKEQYFGSYQSLNDIKLPDASGNYYQNLNGGSGFYNYNYAISFWFYLDSTNPEKDIEHKIYTPILSYGGKPCVQYNPNNNVLMVTMPPDKDVGGATDASTNSISKFTKYDENGNIIIYTKADVLLQKWNNMIINYNGGTLDIFYNGQLVKSAPNVVPYMSQDYLVVGSNKGLNGGICNVVYFNTAIDAKQIYYLYNFVKNKTPPLPSIWLDVVADELAEVTHTETSKTNTNAVIDSILIPTQNVVEKTEAADVVPDVNTFNANNFLSLRWYMTGHGDNYGVP</sequence>
<proteinExistence type="predicted"/>
<keyword evidence="1" id="KW-0472">Membrane</keyword>
<dbReference type="AlphaFoldDB" id="A0A6C0HXK8"/>
<keyword evidence="1" id="KW-1133">Transmembrane helix</keyword>